<sequence length="37" mass="4255">MLLFMKGMRLKFSKSTETRTMINAFGKGDLFGEQLLN</sequence>
<reference evidence="2" key="1">
    <citation type="submission" date="2023-03" db="UniProtKB">
        <authorList>
            <consortium name="EnsemblPlants"/>
        </authorList>
    </citation>
    <scope>IDENTIFICATION</scope>
</reference>
<evidence type="ECO:0000259" key="1">
    <source>
        <dbReference type="PROSITE" id="PS50042"/>
    </source>
</evidence>
<organism evidence="2">
    <name type="scientific">Cucumis melo</name>
    <name type="common">Muskmelon</name>
    <dbReference type="NCBI Taxonomy" id="3656"/>
    <lineage>
        <taxon>Eukaryota</taxon>
        <taxon>Viridiplantae</taxon>
        <taxon>Streptophyta</taxon>
        <taxon>Embryophyta</taxon>
        <taxon>Tracheophyta</taxon>
        <taxon>Spermatophyta</taxon>
        <taxon>Magnoliopsida</taxon>
        <taxon>eudicotyledons</taxon>
        <taxon>Gunneridae</taxon>
        <taxon>Pentapetalae</taxon>
        <taxon>rosids</taxon>
        <taxon>fabids</taxon>
        <taxon>Cucurbitales</taxon>
        <taxon>Cucurbitaceae</taxon>
        <taxon>Benincaseae</taxon>
        <taxon>Cucumis</taxon>
    </lineage>
</organism>
<feature type="domain" description="Cyclic nucleotide-binding" evidence="1">
    <location>
        <begin position="1"/>
        <end position="37"/>
    </location>
</feature>
<dbReference type="AlphaFoldDB" id="A0A9I9E6K5"/>
<accession>A0A9I9E6K5</accession>
<dbReference type="EnsemblPlants" id="MELO3C029475.2.1">
    <property type="protein sequence ID" value="MELO3C029475.2.1"/>
    <property type="gene ID" value="MELO3C029475.2"/>
</dbReference>
<evidence type="ECO:0000313" key="2">
    <source>
        <dbReference type="EnsemblPlants" id="MELO3C029475.2.1"/>
    </source>
</evidence>
<dbReference type="Gramene" id="MELO3C029475.2.1">
    <property type="protein sequence ID" value="MELO3C029475.2.1"/>
    <property type="gene ID" value="MELO3C029475.2"/>
</dbReference>
<protein>
    <recommendedName>
        <fullName evidence="1">Cyclic nucleotide-binding domain-containing protein</fullName>
    </recommendedName>
</protein>
<dbReference type="PROSITE" id="PS50042">
    <property type="entry name" value="CNMP_BINDING_3"/>
    <property type="match status" value="1"/>
</dbReference>
<dbReference type="InterPro" id="IPR000595">
    <property type="entry name" value="cNMP-bd_dom"/>
</dbReference>
<proteinExistence type="predicted"/>
<name>A0A9I9E6K5_CUCME</name>